<keyword evidence="2" id="KW-1185">Reference proteome</keyword>
<reference evidence="1" key="1">
    <citation type="submission" date="2022-07" db="EMBL/GenBank/DDBJ databases">
        <title>First report of Bartonella spp. in marsupials in Brazil, with a description of Bartonella harrusi sp. nov. and new proposal for taxonomic reclassification of species of the genus Bartonella.</title>
        <authorList>
            <person name="Amaral R.B."/>
        </authorList>
    </citation>
    <scope>NUCLEOTIDE SEQUENCE</scope>
    <source>
        <strain evidence="1">117A</strain>
    </source>
</reference>
<dbReference type="Proteomes" id="UP001059475">
    <property type="component" value="Chromosome"/>
</dbReference>
<proteinExistence type="predicted"/>
<evidence type="ECO:0000313" key="1">
    <source>
        <dbReference type="EMBL" id="UTO28050.1"/>
    </source>
</evidence>
<evidence type="ECO:0008006" key="3">
    <source>
        <dbReference type="Google" id="ProtNLM"/>
    </source>
</evidence>
<evidence type="ECO:0000313" key="2">
    <source>
        <dbReference type="Proteomes" id="UP001059475"/>
    </source>
</evidence>
<accession>A0ABY5ESI5</accession>
<dbReference type="EMBL" id="CP101114">
    <property type="protein sequence ID" value="UTO28050.1"/>
    <property type="molecule type" value="Genomic_DNA"/>
</dbReference>
<organism evidence="1 2">
    <name type="scientific">Bartonella harrusi</name>
    <dbReference type="NCBI Taxonomy" id="2961895"/>
    <lineage>
        <taxon>Bacteria</taxon>
        <taxon>Pseudomonadati</taxon>
        <taxon>Pseudomonadota</taxon>
        <taxon>Alphaproteobacteria</taxon>
        <taxon>Hyphomicrobiales</taxon>
        <taxon>Bartonellaceae</taxon>
        <taxon>Bartonella</taxon>
    </lineage>
</organism>
<gene>
    <name evidence="1" type="ORF">NMK50_07535</name>
</gene>
<name>A0ABY5ESI5_9HYPH</name>
<sequence>MGVGCAVSRCRSSGLSGISSTGSGFAGTGCAASCCASIGFAGIFGTDTELPDTDCGGIEGGIEFSPVTGEVEERETPWRLLDFPPPVVVSFSESLGTGGYGVPLPIEFVSVLGVSVLIRAN</sequence>
<protein>
    <recommendedName>
        <fullName evidence="3">Secreted protein</fullName>
    </recommendedName>
</protein>